<dbReference type="Pfam" id="PF09423">
    <property type="entry name" value="PhoD"/>
    <property type="match status" value="1"/>
</dbReference>
<dbReference type="AlphaFoldDB" id="D7BHD3"/>
<dbReference type="Gene3D" id="2.60.40.380">
    <property type="entry name" value="Purple acid phosphatase-like, N-terminal"/>
    <property type="match status" value="1"/>
</dbReference>
<protein>
    <submittedName>
        <fullName evidence="3">Alkaline phosphatase</fullName>
        <ecNumber evidence="3">3.1.3.1</ecNumber>
    </submittedName>
</protein>
<organism evidence="3 4">
    <name type="scientific">Allomeiothermus silvanus (strain ATCC 700542 / DSM 9946 / NBRC 106475 / NCIMB 13440 / VI-R2)</name>
    <name type="common">Thermus silvanus</name>
    <dbReference type="NCBI Taxonomy" id="526227"/>
    <lineage>
        <taxon>Bacteria</taxon>
        <taxon>Thermotogati</taxon>
        <taxon>Deinococcota</taxon>
        <taxon>Deinococci</taxon>
        <taxon>Thermales</taxon>
        <taxon>Thermaceae</taxon>
        <taxon>Allomeiothermus</taxon>
    </lineage>
</organism>
<dbReference type="InterPro" id="IPR038607">
    <property type="entry name" value="PhoD-like_sf"/>
</dbReference>
<name>D7BHD3_ALLS1</name>
<evidence type="ECO:0000313" key="3">
    <source>
        <dbReference type="EMBL" id="ADH62171.1"/>
    </source>
</evidence>
<dbReference type="InterPro" id="IPR029052">
    <property type="entry name" value="Metallo-depent_PP-like"/>
</dbReference>
<sequence>MQVRLSRRKLLGLGVGLVGVSRGQAPLEPQGVFPIGVASGDPSPDGVVLWTRVAPEAFRPGEPIVVEVCESPEFLEPQGGLIETGFGPETDYTVRADLDGQLEPGRGYFYRFIYRGVTSPIGRTRTLHPPGTMPERLRLGLITCQEFGSGYYGALAHLAREELDAVIHLGDFIYEYSGDPRYRRERFLGRAFRLPSGSYLAVNLADYRALYRAYRSDPFLQQALAAHPWVFLWDDHEFANDTYWDPTTHAPGAPDHPFQGQPERLKKLRLEANQAWTEYVPARIVYDPMANEPHRQMSQYRRLAFGDLLELFVTDTRSYRSPHPCGEGGFGQRQFATCSAQMSPSQTMLGAEQYRWLAENLMQSPAKWRGLTSAVMFSPLRSGDLTLNTDGWDGYAAERQALLNAWARAGVHNLVVLSGDLHSALASQVSPTFKPGEPWLGAEFMAPSLTSPGPAETLRRLAFWPGNAFLEQANPHLNFFDGDINGYAVLEVTPEAVRYELYWVDKTQNRPDAPKRLARKLRYRPGRGLEAG</sequence>
<evidence type="ECO:0000259" key="2">
    <source>
        <dbReference type="Pfam" id="PF16655"/>
    </source>
</evidence>
<keyword evidence="3" id="KW-0378">Hydrolase</keyword>
<dbReference type="EC" id="3.1.3.1" evidence="3"/>
<dbReference type="InterPro" id="IPR052900">
    <property type="entry name" value="Phospholipid_Metab_Enz"/>
</dbReference>
<dbReference type="Pfam" id="PF16655">
    <property type="entry name" value="PhoD_N"/>
    <property type="match status" value="1"/>
</dbReference>
<dbReference type="OrthoDB" id="9763616at2"/>
<dbReference type="CDD" id="cd07389">
    <property type="entry name" value="MPP_PhoD"/>
    <property type="match status" value="1"/>
</dbReference>
<dbReference type="KEGG" id="msv:Mesil_0227"/>
<dbReference type="SUPFAM" id="SSF56300">
    <property type="entry name" value="Metallo-dependent phosphatases"/>
    <property type="match status" value="1"/>
</dbReference>
<gene>
    <name evidence="3" type="ordered locus">Mesil_0227</name>
</gene>
<feature type="domain" description="PhoD-like phosphatase metallophosphatase" evidence="1">
    <location>
        <begin position="140"/>
        <end position="500"/>
    </location>
</feature>
<reference evidence="3 4" key="1">
    <citation type="journal article" date="2010" name="Stand. Genomic Sci.">
        <title>Complete genome sequence of Meiothermus silvanus type strain (VI-R2).</title>
        <authorList>
            <person name="Sikorski J."/>
            <person name="Tindall B.J."/>
            <person name="Lowry S."/>
            <person name="Lucas S."/>
            <person name="Nolan M."/>
            <person name="Copeland A."/>
            <person name="Glavina Del Rio T."/>
            <person name="Tice H."/>
            <person name="Cheng J.F."/>
            <person name="Han C."/>
            <person name="Pitluck S."/>
            <person name="Liolios K."/>
            <person name="Ivanova N."/>
            <person name="Mavromatis K."/>
            <person name="Mikhailova N."/>
            <person name="Pati A."/>
            <person name="Goodwin L."/>
            <person name="Chen A."/>
            <person name="Palaniappan K."/>
            <person name="Land M."/>
            <person name="Hauser L."/>
            <person name="Chang Y.J."/>
            <person name="Jeffries C.D."/>
            <person name="Rohde M."/>
            <person name="Goker M."/>
            <person name="Woyke T."/>
            <person name="Bristow J."/>
            <person name="Eisen J.A."/>
            <person name="Markowitz V."/>
            <person name="Hugenholtz P."/>
            <person name="Kyrpides N.C."/>
            <person name="Klenk H.P."/>
            <person name="Lapidus A."/>
        </authorList>
    </citation>
    <scope>NUCLEOTIDE SEQUENCE [LARGE SCALE GENOMIC DNA]</scope>
    <source>
        <strain evidence="4">ATCC 700542 / DSM 9946 / VI-R2</strain>
    </source>
</reference>
<dbReference type="EMBL" id="CP002042">
    <property type="protein sequence ID" value="ADH62171.1"/>
    <property type="molecule type" value="Genomic_DNA"/>
</dbReference>
<dbReference type="PANTHER" id="PTHR43606">
    <property type="entry name" value="PHOSPHATASE, PUTATIVE (AFU_ORTHOLOGUE AFUA_6G08710)-RELATED"/>
    <property type="match status" value="1"/>
</dbReference>
<evidence type="ECO:0000313" key="4">
    <source>
        <dbReference type="Proteomes" id="UP000001916"/>
    </source>
</evidence>
<keyword evidence="4" id="KW-1185">Reference proteome</keyword>
<evidence type="ECO:0000259" key="1">
    <source>
        <dbReference type="Pfam" id="PF09423"/>
    </source>
</evidence>
<dbReference type="STRING" id="526227.Mesil_0227"/>
<dbReference type="Gene3D" id="3.60.21.70">
    <property type="entry name" value="PhoD-like phosphatase"/>
    <property type="match status" value="1"/>
</dbReference>
<dbReference type="HOGENOM" id="CLU_015982_2_0_0"/>
<dbReference type="PANTHER" id="PTHR43606:SF2">
    <property type="entry name" value="ALKALINE PHOSPHATASE FAMILY PROTEIN (AFU_ORTHOLOGUE AFUA_5G03860)"/>
    <property type="match status" value="1"/>
</dbReference>
<accession>D7BHD3</accession>
<dbReference type="eggNOG" id="COG3540">
    <property type="taxonomic scope" value="Bacteria"/>
</dbReference>
<dbReference type="Proteomes" id="UP000001916">
    <property type="component" value="Chromosome"/>
</dbReference>
<feature type="domain" description="Phospholipase D N-terminal" evidence="2">
    <location>
        <begin position="36"/>
        <end position="126"/>
    </location>
</feature>
<dbReference type="InterPro" id="IPR032093">
    <property type="entry name" value="PhoD_N"/>
</dbReference>
<dbReference type="GO" id="GO:0004035">
    <property type="term" value="F:alkaline phosphatase activity"/>
    <property type="evidence" value="ECO:0007669"/>
    <property type="project" value="UniProtKB-EC"/>
</dbReference>
<dbReference type="RefSeq" id="WP_013156778.1">
    <property type="nucleotide sequence ID" value="NC_014212.1"/>
</dbReference>
<dbReference type="InterPro" id="IPR018946">
    <property type="entry name" value="PhoD-like_MPP"/>
</dbReference>
<proteinExistence type="predicted"/>